<dbReference type="EMBL" id="CATQJL010000305">
    <property type="protein sequence ID" value="CAJ0600797.1"/>
    <property type="molecule type" value="Genomic_DNA"/>
</dbReference>
<keyword evidence="1" id="KW-0472">Membrane</keyword>
<gene>
    <name evidence="2" type="ORF">CYNAS_LOCUS12780</name>
</gene>
<keyword evidence="1" id="KW-0812">Transmembrane</keyword>
<feature type="transmembrane region" description="Helical" evidence="1">
    <location>
        <begin position="44"/>
        <end position="62"/>
    </location>
</feature>
<reference evidence="2" key="1">
    <citation type="submission" date="2023-07" db="EMBL/GenBank/DDBJ databases">
        <authorList>
            <consortium name="CYATHOMIX"/>
        </authorList>
    </citation>
    <scope>NUCLEOTIDE SEQUENCE</scope>
    <source>
        <strain evidence="2">N/A</strain>
    </source>
</reference>
<organism evidence="2 3">
    <name type="scientific">Cylicocyclus nassatus</name>
    <name type="common">Nematode worm</name>
    <dbReference type="NCBI Taxonomy" id="53992"/>
    <lineage>
        <taxon>Eukaryota</taxon>
        <taxon>Metazoa</taxon>
        <taxon>Ecdysozoa</taxon>
        <taxon>Nematoda</taxon>
        <taxon>Chromadorea</taxon>
        <taxon>Rhabditida</taxon>
        <taxon>Rhabditina</taxon>
        <taxon>Rhabditomorpha</taxon>
        <taxon>Strongyloidea</taxon>
        <taxon>Strongylidae</taxon>
        <taxon>Cylicocyclus</taxon>
    </lineage>
</organism>
<name>A0AA36GYT5_CYLNA</name>
<keyword evidence="1" id="KW-1133">Transmembrane helix</keyword>
<sequence length="101" mass="10881">MTCVVLCVATIVRTMTPMNSEKILALYSWAGCDLPGNESAVGYILGWSMAIVGAVIGLLFTIRRWPNIERRVEAARSAPAAVVEGVTSSEAPIEDYDCSIM</sequence>
<comment type="caution">
    <text evidence="2">The sequence shown here is derived from an EMBL/GenBank/DDBJ whole genome shotgun (WGS) entry which is preliminary data.</text>
</comment>
<evidence type="ECO:0000256" key="1">
    <source>
        <dbReference type="SAM" id="Phobius"/>
    </source>
</evidence>
<accession>A0AA36GYT5</accession>
<proteinExistence type="predicted"/>
<dbReference type="AlphaFoldDB" id="A0AA36GYT5"/>
<keyword evidence="3" id="KW-1185">Reference proteome</keyword>
<dbReference type="Proteomes" id="UP001176961">
    <property type="component" value="Unassembled WGS sequence"/>
</dbReference>
<protein>
    <submittedName>
        <fullName evidence="2">Uncharacterized protein</fullName>
    </submittedName>
</protein>
<evidence type="ECO:0000313" key="3">
    <source>
        <dbReference type="Proteomes" id="UP001176961"/>
    </source>
</evidence>
<evidence type="ECO:0000313" key="2">
    <source>
        <dbReference type="EMBL" id="CAJ0600797.1"/>
    </source>
</evidence>